<dbReference type="Proteomes" id="UP001249851">
    <property type="component" value="Unassembled WGS sequence"/>
</dbReference>
<evidence type="ECO:0000256" key="9">
    <source>
        <dbReference type="ARBA" id="ARBA00023136"/>
    </source>
</evidence>
<evidence type="ECO:0000256" key="6">
    <source>
        <dbReference type="ARBA" id="ARBA00022824"/>
    </source>
</evidence>
<keyword evidence="7 11" id="KW-1133">Transmembrane helix</keyword>
<organism evidence="12 13">
    <name type="scientific">Acropora cervicornis</name>
    <name type="common">Staghorn coral</name>
    <dbReference type="NCBI Taxonomy" id="6130"/>
    <lineage>
        <taxon>Eukaryota</taxon>
        <taxon>Metazoa</taxon>
        <taxon>Cnidaria</taxon>
        <taxon>Anthozoa</taxon>
        <taxon>Hexacorallia</taxon>
        <taxon>Scleractinia</taxon>
        <taxon>Astrocoeniina</taxon>
        <taxon>Acroporidae</taxon>
        <taxon>Acropora</taxon>
    </lineage>
</organism>
<keyword evidence="8" id="KW-0342">GTP-binding</keyword>
<evidence type="ECO:0000256" key="2">
    <source>
        <dbReference type="ARBA" id="ARBA00005619"/>
    </source>
</evidence>
<accession>A0AAD9US62</accession>
<dbReference type="GO" id="GO:0005525">
    <property type="term" value="F:GTP binding"/>
    <property type="evidence" value="ECO:0007669"/>
    <property type="project" value="UniProtKB-KW"/>
</dbReference>
<keyword evidence="4 11" id="KW-0812">Transmembrane</keyword>
<protein>
    <recommendedName>
        <fullName evidence="3">Signal recognition particle receptor subunit beta</fullName>
    </recommendedName>
</protein>
<dbReference type="Gene3D" id="3.40.50.300">
    <property type="entry name" value="P-loop containing nucleotide triphosphate hydrolases"/>
    <property type="match status" value="1"/>
</dbReference>
<keyword evidence="5" id="KW-0547">Nucleotide-binding</keyword>
<evidence type="ECO:0000256" key="11">
    <source>
        <dbReference type="SAM" id="Phobius"/>
    </source>
</evidence>
<evidence type="ECO:0000313" key="13">
    <source>
        <dbReference type="Proteomes" id="UP001249851"/>
    </source>
</evidence>
<keyword evidence="6" id="KW-0256">Endoplasmic reticulum</keyword>
<sequence>MATNVRSLVIDLVESTNATILAILIAVLIVFLTTVLFYKFGRSHLGGRGILLIGLTDSGKTLGILFVVDSVNFPREQRDVAEILFDILGDKYLSKCRLSILVVCNKQDLTMAKSQSVIKSQLEKEINTLRITRAAALQGQDGGSTTTAVSVGKKGKDFDFSHVHPVKVEFVECSAKGQGDGEADVTAVEKWLEKIA</sequence>
<feature type="transmembrane region" description="Helical" evidence="11">
    <location>
        <begin position="20"/>
        <end position="38"/>
    </location>
</feature>
<evidence type="ECO:0000256" key="3">
    <source>
        <dbReference type="ARBA" id="ARBA00020256"/>
    </source>
</evidence>
<evidence type="ECO:0000313" key="12">
    <source>
        <dbReference type="EMBL" id="KAK2547951.1"/>
    </source>
</evidence>
<dbReference type="InterPro" id="IPR019009">
    <property type="entry name" value="SRP_receptor_beta_su"/>
</dbReference>
<name>A0AAD9US62_ACRCE</name>
<dbReference type="AlphaFoldDB" id="A0AAD9US62"/>
<dbReference type="Pfam" id="PF09439">
    <property type="entry name" value="SRPRB"/>
    <property type="match status" value="1"/>
</dbReference>
<comment type="similarity">
    <text evidence="2">Belongs to the SRP receptor beta subunit family.</text>
</comment>
<evidence type="ECO:0000256" key="10">
    <source>
        <dbReference type="ARBA" id="ARBA00023170"/>
    </source>
</evidence>
<keyword evidence="9 11" id="KW-0472">Membrane</keyword>
<evidence type="ECO:0000256" key="1">
    <source>
        <dbReference type="ARBA" id="ARBA00004389"/>
    </source>
</evidence>
<proteinExistence type="inferred from homology"/>
<dbReference type="EMBL" id="JARQWQ010000161">
    <property type="protein sequence ID" value="KAK2547951.1"/>
    <property type="molecule type" value="Genomic_DNA"/>
</dbReference>
<dbReference type="GO" id="GO:0005789">
    <property type="term" value="C:endoplasmic reticulum membrane"/>
    <property type="evidence" value="ECO:0007669"/>
    <property type="project" value="UniProtKB-SubCell"/>
</dbReference>
<dbReference type="InterPro" id="IPR027417">
    <property type="entry name" value="P-loop_NTPase"/>
</dbReference>
<evidence type="ECO:0000256" key="5">
    <source>
        <dbReference type="ARBA" id="ARBA00022741"/>
    </source>
</evidence>
<comment type="subcellular location">
    <subcellularLocation>
        <location evidence="1">Endoplasmic reticulum membrane</location>
        <topology evidence="1">Single-pass membrane protein</topology>
    </subcellularLocation>
</comment>
<reference evidence="12" key="1">
    <citation type="journal article" date="2023" name="G3 (Bethesda)">
        <title>Whole genome assembly and annotation of the endangered Caribbean coral Acropora cervicornis.</title>
        <authorList>
            <person name="Selwyn J.D."/>
            <person name="Vollmer S.V."/>
        </authorList>
    </citation>
    <scope>NUCLEOTIDE SEQUENCE</scope>
    <source>
        <strain evidence="12">K2</strain>
    </source>
</reference>
<dbReference type="SUPFAM" id="SSF52540">
    <property type="entry name" value="P-loop containing nucleoside triphosphate hydrolases"/>
    <property type="match status" value="1"/>
</dbReference>
<comment type="caution">
    <text evidence="12">The sequence shown here is derived from an EMBL/GenBank/DDBJ whole genome shotgun (WGS) entry which is preliminary data.</text>
</comment>
<evidence type="ECO:0000256" key="8">
    <source>
        <dbReference type="ARBA" id="ARBA00023134"/>
    </source>
</evidence>
<keyword evidence="13" id="KW-1185">Reference proteome</keyword>
<gene>
    <name evidence="12" type="ORF">P5673_031972</name>
</gene>
<evidence type="ECO:0000256" key="7">
    <source>
        <dbReference type="ARBA" id="ARBA00022989"/>
    </source>
</evidence>
<evidence type="ECO:0000256" key="4">
    <source>
        <dbReference type="ARBA" id="ARBA00022692"/>
    </source>
</evidence>
<keyword evidence="10 12" id="KW-0675">Receptor</keyword>
<reference evidence="12" key="2">
    <citation type="journal article" date="2023" name="Science">
        <title>Genomic signatures of disease resistance in endangered staghorn corals.</title>
        <authorList>
            <person name="Vollmer S.V."/>
            <person name="Selwyn J.D."/>
            <person name="Despard B.A."/>
            <person name="Roesel C.L."/>
        </authorList>
    </citation>
    <scope>NUCLEOTIDE SEQUENCE</scope>
    <source>
        <strain evidence="12">K2</strain>
    </source>
</reference>